<feature type="region of interest" description="Disordered" evidence="3">
    <location>
        <begin position="333"/>
        <end position="401"/>
    </location>
</feature>
<keyword evidence="6" id="KW-1185">Reference proteome</keyword>
<sequence>MSHKSRSKAPKWGKKSSKNYEAEEILDMRGNPGEIQYFVKWKGYGIEQATWEPEKNLNKAKELIEQYLKLSNSQIQDKSLKKQRNTKNCKTPLRQIHGRKRKISERSSKAEKRKSLHVTCIDLVSDSKGKREKAPKKKREKKAVEKHKEERKKTTRRNRGKSECKAKGRPPKAKKETKAEALKRAKSDKKTGRKADLNAHPRNRKKAASKAEKRTEKKSVKKTQRKVDASKKKKNSRPKAAKKRGQSSTNTIKDDKISKENSSNIIDISNSLISSKRKSFVVQHSKKLAYKKPSHKVTDRKSFLMNPKGRKSMTKVNIRINKQLLKQRVEKLINKNTEQTGNRKPRKKNIDKETGMQVEIGRNSTENKAEKAEMLKGPDDSRNSGDHHDTSSTEKDEETADLKSLTSTIAQFINMISVDSTPVTKTIQISKSIVSLLGKSNYSSFIEPNSYVLPVINGLPPEGKYEVVVRPVDDRKKEFKAHNVSVVKNKDREEFTCMLWRKREFSVEN</sequence>
<evidence type="ECO:0000256" key="2">
    <source>
        <dbReference type="ARBA" id="ARBA00023242"/>
    </source>
</evidence>
<evidence type="ECO:0000256" key="3">
    <source>
        <dbReference type="SAM" id="MobiDB-lite"/>
    </source>
</evidence>
<dbReference type="PROSITE" id="PS50013">
    <property type="entry name" value="CHROMO_2"/>
    <property type="match status" value="1"/>
</dbReference>
<dbReference type="InterPro" id="IPR016197">
    <property type="entry name" value="Chromo-like_dom_sf"/>
</dbReference>
<dbReference type="SUPFAM" id="SSF54160">
    <property type="entry name" value="Chromo domain-like"/>
    <property type="match status" value="1"/>
</dbReference>
<comment type="subcellular location">
    <subcellularLocation>
        <location evidence="1">Nucleus</location>
    </subcellularLocation>
</comment>
<feature type="compositionally biased region" description="Basic residues" evidence="3">
    <location>
        <begin position="231"/>
        <end position="245"/>
    </location>
</feature>
<dbReference type="SMART" id="SM00298">
    <property type="entry name" value="CHROMO"/>
    <property type="match status" value="1"/>
</dbReference>
<dbReference type="Proteomes" id="UP001295684">
    <property type="component" value="Unassembled WGS sequence"/>
</dbReference>
<accession>A0AAD1XMR6</accession>
<reference evidence="5" key="1">
    <citation type="submission" date="2023-07" db="EMBL/GenBank/DDBJ databases">
        <authorList>
            <consortium name="AG Swart"/>
            <person name="Singh M."/>
            <person name="Singh A."/>
            <person name="Seah K."/>
            <person name="Emmerich C."/>
        </authorList>
    </citation>
    <scope>NUCLEOTIDE SEQUENCE</scope>
    <source>
        <strain evidence="5">DP1</strain>
    </source>
</reference>
<evidence type="ECO:0000259" key="4">
    <source>
        <dbReference type="PROSITE" id="PS50013"/>
    </source>
</evidence>
<gene>
    <name evidence="5" type="ORF">ECRASSUSDP1_LOCUS16905</name>
</gene>
<feature type="compositionally biased region" description="Low complexity" evidence="3">
    <location>
        <begin position="260"/>
        <end position="273"/>
    </location>
</feature>
<dbReference type="InterPro" id="IPR023780">
    <property type="entry name" value="Chromo_domain"/>
</dbReference>
<feature type="compositionally biased region" description="Basic and acidic residues" evidence="3">
    <location>
        <begin position="209"/>
        <end position="218"/>
    </location>
</feature>
<feature type="region of interest" description="Disordered" evidence="3">
    <location>
        <begin position="73"/>
        <end position="273"/>
    </location>
</feature>
<feature type="compositionally biased region" description="Basic residues" evidence="3">
    <location>
        <begin position="130"/>
        <end position="141"/>
    </location>
</feature>
<organism evidence="5 6">
    <name type="scientific">Euplotes crassus</name>
    <dbReference type="NCBI Taxonomy" id="5936"/>
    <lineage>
        <taxon>Eukaryota</taxon>
        <taxon>Sar</taxon>
        <taxon>Alveolata</taxon>
        <taxon>Ciliophora</taxon>
        <taxon>Intramacronucleata</taxon>
        <taxon>Spirotrichea</taxon>
        <taxon>Hypotrichia</taxon>
        <taxon>Euplotida</taxon>
        <taxon>Euplotidae</taxon>
        <taxon>Moneuplotes</taxon>
    </lineage>
</organism>
<dbReference type="Pfam" id="PF00385">
    <property type="entry name" value="Chromo"/>
    <property type="match status" value="1"/>
</dbReference>
<name>A0AAD1XMR6_EUPCR</name>
<dbReference type="CDD" id="cd00024">
    <property type="entry name" value="CD_CSD"/>
    <property type="match status" value="1"/>
</dbReference>
<protein>
    <recommendedName>
        <fullName evidence="4">Chromo domain-containing protein</fullName>
    </recommendedName>
</protein>
<dbReference type="PROSITE" id="PS00598">
    <property type="entry name" value="CHROMO_1"/>
    <property type="match status" value="1"/>
</dbReference>
<dbReference type="InterPro" id="IPR051219">
    <property type="entry name" value="Heterochromatin_chromo-domain"/>
</dbReference>
<dbReference type="InterPro" id="IPR023779">
    <property type="entry name" value="Chromodomain_CS"/>
</dbReference>
<feature type="compositionally biased region" description="Basic and acidic residues" evidence="3">
    <location>
        <begin position="173"/>
        <end position="199"/>
    </location>
</feature>
<dbReference type="InterPro" id="IPR000953">
    <property type="entry name" value="Chromo/chromo_shadow_dom"/>
</dbReference>
<feature type="compositionally biased region" description="Basic and acidic residues" evidence="3">
    <location>
        <begin position="365"/>
        <end position="394"/>
    </location>
</feature>
<comment type="caution">
    <text evidence="5">The sequence shown here is derived from an EMBL/GenBank/DDBJ whole genome shotgun (WGS) entry which is preliminary data.</text>
</comment>
<feature type="region of interest" description="Disordered" evidence="3">
    <location>
        <begin position="1"/>
        <end position="23"/>
    </location>
</feature>
<proteinExistence type="predicted"/>
<dbReference type="Gene3D" id="2.40.50.40">
    <property type="match status" value="1"/>
</dbReference>
<feature type="domain" description="Chromo" evidence="4">
    <location>
        <begin position="20"/>
        <end position="79"/>
    </location>
</feature>
<dbReference type="EMBL" id="CAMPGE010017031">
    <property type="protein sequence ID" value="CAI2375543.1"/>
    <property type="molecule type" value="Genomic_DNA"/>
</dbReference>
<dbReference type="AlphaFoldDB" id="A0AAD1XMR6"/>
<dbReference type="GO" id="GO:0005634">
    <property type="term" value="C:nucleus"/>
    <property type="evidence" value="ECO:0007669"/>
    <property type="project" value="UniProtKB-SubCell"/>
</dbReference>
<dbReference type="PANTHER" id="PTHR22812">
    <property type="entry name" value="CHROMOBOX PROTEIN"/>
    <property type="match status" value="1"/>
</dbReference>
<feature type="compositionally biased region" description="Basic and acidic residues" evidence="3">
    <location>
        <begin position="142"/>
        <end position="152"/>
    </location>
</feature>
<evidence type="ECO:0000256" key="1">
    <source>
        <dbReference type="ARBA" id="ARBA00004123"/>
    </source>
</evidence>
<keyword evidence="2" id="KW-0539">Nucleus</keyword>
<evidence type="ECO:0000313" key="5">
    <source>
        <dbReference type="EMBL" id="CAI2375543.1"/>
    </source>
</evidence>
<evidence type="ECO:0000313" key="6">
    <source>
        <dbReference type="Proteomes" id="UP001295684"/>
    </source>
</evidence>
<feature type="compositionally biased region" description="Basic residues" evidence="3">
    <location>
        <begin position="1"/>
        <end position="17"/>
    </location>
</feature>